<evidence type="ECO:0000256" key="15">
    <source>
        <dbReference type="ARBA" id="ARBA00023004"/>
    </source>
</evidence>
<dbReference type="EC" id="1.7.2.1" evidence="6 21"/>
<dbReference type="GO" id="GO:0050421">
    <property type="term" value="F:nitrite reductase (NO-forming) activity"/>
    <property type="evidence" value="ECO:0007669"/>
    <property type="project" value="UniProtKB-EC"/>
</dbReference>
<keyword evidence="8 20" id="KW-0349">Heme</keyword>
<feature type="binding site" description="type 1 copper site" evidence="19">
    <location>
        <position position="118"/>
    </location>
    <ligand>
        <name>Cu cation</name>
        <dbReference type="ChEBI" id="CHEBI:23378"/>
        <label>1</label>
    </ligand>
</feature>
<evidence type="ECO:0000256" key="1">
    <source>
        <dbReference type="ARBA" id="ARBA00001974"/>
    </source>
</evidence>
<feature type="binding site" description="type 1 copper site" evidence="19">
    <location>
        <position position="168"/>
    </location>
    <ligand>
        <name>Cu cation</name>
        <dbReference type="ChEBI" id="CHEBI:23378"/>
        <label>1</label>
    </ligand>
</feature>
<organism evidence="23 24">
    <name type="scientific">Parapusillimonas granuli</name>
    <dbReference type="NCBI Taxonomy" id="380911"/>
    <lineage>
        <taxon>Bacteria</taxon>
        <taxon>Pseudomonadati</taxon>
        <taxon>Pseudomonadota</taxon>
        <taxon>Betaproteobacteria</taxon>
        <taxon>Burkholderiales</taxon>
        <taxon>Alcaligenaceae</taxon>
        <taxon>Parapusillimonas</taxon>
    </lineage>
</organism>
<dbReference type="CDD" id="cd04208">
    <property type="entry name" value="CuRO_2_CuNIR"/>
    <property type="match status" value="1"/>
</dbReference>
<reference evidence="23 24" key="1">
    <citation type="submission" date="2020-07" db="EMBL/GenBank/DDBJ databases">
        <title>Taxonomic revisions and descriptions of new bacterial species based on genomic comparisons in the high-G+C-content subgroup of the family Alcaligenaceae.</title>
        <authorList>
            <person name="Szabo A."/>
            <person name="Felfoldi T."/>
        </authorList>
    </citation>
    <scope>NUCLEOTIDE SEQUENCE [LARGE SCALE GENOMIC DNA]</scope>
    <source>
        <strain evidence="23 24">LMG 24012</strain>
    </source>
</reference>
<evidence type="ECO:0000256" key="12">
    <source>
        <dbReference type="ARBA" id="ARBA00022764"/>
    </source>
</evidence>
<evidence type="ECO:0000256" key="17">
    <source>
        <dbReference type="ARBA" id="ARBA00023063"/>
    </source>
</evidence>
<evidence type="ECO:0000256" key="4">
    <source>
        <dbReference type="ARBA" id="ARBA00010609"/>
    </source>
</evidence>
<keyword evidence="14 21" id="KW-0560">Oxidoreductase</keyword>
<dbReference type="SUPFAM" id="SSF49503">
    <property type="entry name" value="Cupredoxins"/>
    <property type="match status" value="2"/>
</dbReference>
<dbReference type="NCBIfam" id="TIGR02376">
    <property type="entry name" value="Cu_nitrite_red"/>
    <property type="match status" value="1"/>
</dbReference>
<dbReference type="SUPFAM" id="SSF46626">
    <property type="entry name" value="Cytochrome c"/>
    <property type="match status" value="1"/>
</dbReference>
<comment type="cofactor">
    <cofactor evidence="1">
        <name>FAD</name>
        <dbReference type="ChEBI" id="CHEBI:57692"/>
    </cofactor>
</comment>
<comment type="subcellular location">
    <subcellularLocation>
        <location evidence="2">Periplasm</location>
    </subcellularLocation>
</comment>
<feature type="binding site" description="type 1 copper site" evidence="19">
    <location>
        <position position="113"/>
    </location>
    <ligand>
        <name>Cu cation</name>
        <dbReference type="ChEBI" id="CHEBI:23378"/>
        <label>1</label>
    </ligand>
</feature>
<evidence type="ECO:0000256" key="6">
    <source>
        <dbReference type="ARBA" id="ARBA00011882"/>
    </source>
</evidence>
<protein>
    <recommendedName>
        <fullName evidence="7 21">Copper-containing nitrite reductase</fullName>
        <ecNumber evidence="6 21">1.7.2.1</ecNumber>
    </recommendedName>
</protein>
<gene>
    <name evidence="23" type="primary">nirK</name>
    <name evidence="23" type="ORF">H0A72_11125</name>
</gene>
<comment type="pathway">
    <text evidence="3">Nitrogen metabolism; nitrate reduction (denitrification); dinitrogen from nitrate: step 2/4.</text>
</comment>
<name>A0A853G4D2_9BURK</name>
<dbReference type="CDD" id="cd11020">
    <property type="entry name" value="CuRO_1_CuNIR"/>
    <property type="match status" value="1"/>
</dbReference>
<evidence type="ECO:0000256" key="9">
    <source>
        <dbReference type="ARBA" id="ARBA00022630"/>
    </source>
</evidence>
<keyword evidence="24" id="KW-1185">Reference proteome</keyword>
<dbReference type="AlphaFoldDB" id="A0A853G4D2"/>
<evidence type="ECO:0000256" key="13">
    <source>
        <dbReference type="ARBA" id="ARBA00022827"/>
    </source>
</evidence>
<evidence type="ECO:0000256" key="7">
    <source>
        <dbReference type="ARBA" id="ARBA00017290"/>
    </source>
</evidence>
<evidence type="ECO:0000256" key="20">
    <source>
        <dbReference type="PROSITE-ProRule" id="PRU00433"/>
    </source>
</evidence>
<feature type="binding site" description="type 1 copper site" evidence="19">
    <location>
        <position position="154"/>
    </location>
    <ligand>
        <name>Cu cation</name>
        <dbReference type="ChEBI" id="CHEBI:23378"/>
        <label>1</label>
    </ligand>
</feature>
<feature type="binding site" description="type 1 copper site" evidence="19">
    <location>
        <position position="324"/>
    </location>
    <ligand>
        <name>Cu cation</name>
        <dbReference type="ChEBI" id="CHEBI:23378"/>
        <label>1</label>
    </ligand>
</feature>
<dbReference type="UniPathway" id="UPA00652">
    <property type="reaction ID" value="UER00707"/>
</dbReference>
<evidence type="ECO:0000256" key="16">
    <source>
        <dbReference type="ARBA" id="ARBA00023008"/>
    </source>
</evidence>
<evidence type="ECO:0000256" key="21">
    <source>
        <dbReference type="RuleBase" id="RU365025"/>
    </source>
</evidence>
<evidence type="ECO:0000256" key="18">
    <source>
        <dbReference type="ARBA" id="ARBA00049340"/>
    </source>
</evidence>
<keyword evidence="12" id="KW-0574">Periplasm</keyword>
<comment type="caution">
    <text evidence="23">The sequence shown here is derived from an EMBL/GenBank/DDBJ whole genome shotgun (WGS) entry which is preliminary data.</text>
</comment>
<dbReference type="PROSITE" id="PS51007">
    <property type="entry name" value="CYTC"/>
    <property type="match status" value="1"/>
</dbReference>
<dbReference type="GO" id="GO:0042128">
    <property type="term" value="P:nitrate assimilation"/>
    <property type="evidence" value="ECO:0007669"/>
    <property type="project" value="UniProtKB-KW"/>
</dbReference>
<feature type="domain" description="Cytochrome c" evidence="22">
    <location>
        <begin position="409"/>
        <end position="488"/>
    </location>
</feature>
<keyword evidence="16 19" id="KW-0186">Copper</keyword>
<evidence type="ECO:0000259" key="22">
    <source>
        <dbReference type="PROSITE" id="PS51007"/>
    </source>
</evidence>
<keyword evidence="15 20" id="KW-0408">Iron</keyword>
<dbReference type="RefSeq" id="WP_180155229.1">
    <property type="nucleotide sequence ID" value="NZ_JACCEM010000005.1"/>
</dbReference>
<comment type="subunit">
    <text evidence="5 21">Homotrimer.</text>
</comment>
<dbReference type="EMBL" id="JACCEM010000005">
    <property type="protein sequence ID" value="NYT49860.1"/>
    <property type="molecule type" value="Genomic_DNA"/>
</dbReference>
<comment type="catalytic activity">
    <reaction evidence="18 21">
        <text>nitric oxide + Fe(III)-[cytochrome c] + H2O = Fe(II)-[cytochrome c] + nitrite + 2 H(+)</text>
        <dbReference type="Rhea" id="RHEA:15233"/>
        <dbReference type="Rhea" id="RHEA-COMP:10350"/>
        <dbReference type="Rhea" id="RHEA-COMP:14399"/>
        <dbReference type="ChEBI" id="CHEBI:15377"/>
        <dbReference type="ChEBI" id="CHEBI:15378"/>
        <dbReference type="ChEBI" id="CHEBI:16301"/>
        <dbReference type="ChEBI" id="CHEBI:16480"/>
        <dbReference type="ChEBI" id="CHEBI:29033"/>
        <dbReference type="ChEBI" id="CHEBI:29034"/>
        <dbReference type="EC" id="1.7.2.1"/>
    </reaction>
</comment>
<dbReference type="Gene3D" id="1.10.760.10">
    <property type="entry name" value="Cytochrome c-like domain"/>
    <property type="match status" value="1"/>
</dbReference>
<dbReference type="GO" id="GO:0005507">
    <property type="term" value="F:copper ion binding"/>
    <property type="evidence" value="ECO:0007669"/>
    <property type="project" value="InterPro"/>
</dbReference>
<dbReference type="Proteomes" id="UP000559809">
    <property type="component" value="Unassembled WGS sequence"/>
</dbReference>
<evidence type="ECO:0000313" key="23">
    <source>
        <dbReference type="EMBL" id="NYT49860.1"/>
    </source>
</evidence>
<dbReference type="InterPro" id="IPR008972">
    <property type="entry name" value="Cupredoxin"/>
</dbReference>
<feature type="chain" id="PRO_5033096699" description="Copper-containing nitrite reductase" evidence="21">
    <location>
        <begin position="25"/>
        <end position="489"/>
    </location>
</feature>
<feature type="binding site" description="type 1 copper site" evidence="19">
    <location>
        <position position="153"/>
    </location>
    <ligand>
        <name>Cu cation</name>
        <dbReference type="ChEBI" id="CHEBI:23378"/>
        <label>1</label>
    </ligand>
</feature>
<keyword evidence="9" id="KW-0285">Flavoprotein</keyword>
<evidence type="ECO:0000256" key="19">
    <source>
        <dbReference type="PIRSR" id="PIRSR601287-1"/>
    </source>
</evidence>
<proteinExistence type="inferred from homology"/>
<keyword evidence="10 19" id="KW-0479">Metal-binding</keyword>
<dbReference type="PRINTS" id="PR00695">
    <property type="entry name" value="CUNO2RDTASE"/>
</dbReference>
<comment type="cofactor">
    <cofactor evidence="21">
        <name>Cu(+)</name>
        <dbReference type="ChEBI" id="CHEBI:49552"/>
    </cofactor>
    <text evidence="21">Binds 1 Cu(+) ion.</text>
</comment>
<sequence length="489" mass="52252">MKAFRPTLFAVVMTALMAGVPVMADTADKLDRVKVDLVPPPMVHPHEQKASSGPKIVEVTMTIEEKKIVIDDKGTTMQAMTFNGSMPGPTIVVHEGDYLEITLVNPSTNAMPHNVDFHSATGALGGAKLTDVHPGEQATLRFKADRAGVFVYHCAPEGMVPWHVVSGMSGTMMVLPRDGLKDPKGNELKYDIAYTIGEFDLYIPKDEDGKYKDYASLAESYADTVEVMRKLTPTHVVFNGKVGALTGAGALKAKVGETVLMIHSQANRDTRPHLIGGHGDWVWETGKFNNPPEKDLETWFIRGGSAGAALYTFKQPGVYAYVNHNLIEAFELGAAGHFVVEGKWNDNLMKQIKAAGPITPENVKLSEENAAKTKHMLAPAKAAAAPKKVAAATPAKDAAKDAKPAAKTTAHASGEKLYKSACVACHTTGVANAPKLGDKAAWDPLIARGMDAMMEVAIKGKGAMPPRGATTADDATLKAAVEYMLSAVR</sequence>
<comment type="similarity">
    <text evidence="4 21">Belongs to the multicopper oxidase family.</text>
</comment>
<keyword evidence="11" id="KW-0677">Repeat</keyword>
<keyword evidence="21" id="KW-0732">Signal</keyword>
<feature type="signal peptide" evidence="21">
    <location>
        <begin position="1"/>
        <end position="24"/>
    </location>
</feature>
<dbReference type="PANTHER" id="PTHR40942">
    <property type="match status" value="1"/>
</dbReference>
<keyword evidence="17" id="KW-0534">Nitrate assimilation</keyword>
<evidence type="ECO:0000256" key="14">
    <source>
        <dbReference type="ARBA" id="ARBA00023002"/>
    </source>
</evidence>
<dbReference type="InterPro" id="IPR001117">
    <property type="entry name" value="Cu-oxidase_2nd"/>
</dbReference>
<dbReference type="GO" id="GO:0042597">
    <property type="term" value="C:periplasmic space"/>
    <property type="evidence" value="ECO:0007669"/>
    <property type="project" value="UniProtKB-SubCell"/>
</dbReference>
<evidence type="ECO:0000256" key="5">
    <source>
        <dbReference type="ARBA" id="ARBA00011233"/>
    </source>
</evidence>
<dbReference type="GO" id="GO:0009055">
    <property type="term" value="F:electron transfer activity"/>
    <property type="evidence" value="ECO:0007669"/>
    <property type="project" value="InterPro"/>
</dbReference>
<comment type="cofactor">
    <cofactor evidence="21">
        <name>Cu(2+)</name>
        <dbReference type="ChEBI" id="CHEBI:29036"/>
    </cofactor>
    <text evidence="21">Binds 1 Cu(+) ion.</text>
</comment>
<dbReference type="PANTHER" id="PTHR40942:SF4">
    <property type="entry name" value="CYTOCHROME C5"/>
    <property type="match status" value="1"/>
</dbReference>
<dbReference type="Gene3D" id="2.60.40.420">
    <property type="entry name" value="Cupredoxins - blue copper proteins"/>
    <property type="match status" value="2"/>
</dbReference>
<dbReference type="InterPro" id="IPR036909">
    <property type="entry name" value="Cyt_c-like_dom_sf"/>
</dbReference>
<dbReference type="InterPro" id="IPR009056">
    <property type="entry name" value="Cyt_c-like_dom"/>
</dbReference>
<dbReference type="GO" id="GO:0019333">
    <property type="term" value="P:denitrification pathway"/>
    <property type="evidence" value="ECO:0007669"/>
    <property type="project" value="UniProtKB-UniPathway"/>
</dbReference>
<dbReference type="InterPro" id="IPR011707">
    <property type="entry name" value="Cu-oxidase-like_N"/>
</dbReference>
<dbReference type="Pfam" id="PF07732">
    <property type="entry name" value="Cu-oxidase_3"/>
    <property type="match status" value="1"/>
</dbReference>
<accession>A0A853G4D2</accession>
<dbReference type="Pfam" id="PF00394">
    <property type="entry name" value="Cu-oxidase"/>
    <property type="match status" value="1"/>
</dbReference>
<feature type="binding site" description="type 1 copper site" evidence="19">
    <location>
        <position position="163"/>
    </location>
    <ligand>
        <name>Cu cation</name>
        <dbReference type="ChEBI" id="CHEBI:23378"/>
        <label>1</label>
    </ligand>
</feature>
<dbReference type="GO" id="GO:0020037">
    <property type="term" value="F:heme binding"/>
    <property type="evidence" value="ECO:0007669"/>
    <property type="project" value="InterPro"/>
</dbReference>
<dbReference type="InterPro" id="IPR001287">
    <property type="entry name" value="NO2-reductase_Cu"/>
</dbReference>
<evidence type="ECO:0000256" key="3">
    <source>
        <dbReference type="ARBA" id="ARBA00005127"/>
    </source>
</evidence>
<evidence type="ECO:0000313" key="24">
    <source>
        <dbReference type="Proteomes" id="UP000559809"/>
    </source>
</evidence>
<evidence type="ECO:0000256" key="8">
    <source>
        <dbReference type="ARBA" id="ARBA00022617"/>
    </source>
</evidence>
<dbReference type="Pfam" id="PF13442">
    <property type="entry name" value="Cytochrome_CBB3"/>
    <property type="match status" value="1"/>
</dbReference>
<evidence type="ECO:0000256" key="10">
    <source>
        <dbReference type="ARBA" id="ARBA00022723"/>
    </source>
</evidence>
<keyword evidence="13" id="KW-0274">FAD</keyword>
<evidence type="ECO:0000256" key="11">
    <source>
        <dbReference type="ARBA" id="ARBA00022737"/>
    </source>
</evidence>
<evidence type="ECO:0000256" key="2">
    <source>
        <dbReference type="ARBA" id="ARBA00004418"/>
    </source>
</evidence>